<evidence type="ECO:0000313" key="2">
    <source>
        <dbReference type="Proteomes" id="UP000553343"/>
    </source>
</evidence>
<dbReference type="Proteomes" id="UP000553343">
    <property type="component" value="Unassembled WGS sequence"/>
</dbReference>
<sequence length="146" mass="16925">MKIYLDNCCFNRPFDDQTFLTIRLETEAKLDIQTKIKSGLISLGWSYILDFENSANPFIERKTEIQKWKNIASSFVQETDEILEKMNELTAIGLKHLDALHIACAISSQCQYFLTVDKGILKKRSAYPEIKVTDPINFIIEWEAKQ</sequence>
<dbReference type="InterPro" id="IPR029060">
    <property type="entry name" value="PIN-like_dom_sf"/>
</dbReference>
<accession>A0A850TGH5</accession>
<reference evidence="1 2" key="1">
    <citation type="submission" date="2020-06" db="EMBL/GenBank/DDBJ databases">
        <title>High-quality draft genome of sulfate reducer Desulfobacter latus type strain AcrS2 isolated from marine sediment.</title>
        <authorList>
            <person name="Hoppe M."/>
            <person name="Larsen C.K."/>
            <person name="Marshall I.P.G."/>
            <person name="Schramm A."/>
            <person name="Marietou A.G."/>
        </authorList>
    </citation>
    <scope>NUCLEOTIDE SEQUENCE [LARGE SCALE GENOMIC DNA]</scope>
    <source>
        <strain evidence="1 2">AcRS2</strain>
    </source>
</reference>
<dbReference type="EMBL" id="JACADJ010000091">
    <property type="protein sequence ID" value="NWH06616.1"/>
    <property type="molecule type" value="Genomic_DNA"/>
</dbReference>
<organism evidence="1 2">
    <name type="scientific">Desulfobacter latus</name>
    <dbReference type="NCBI Taxonomy" id="2292"/>
    <lineage>
        <taxon>Bacteria</taxon>
        <taxon>Pseudomonadati</taxon>
        <taxon>Thermodesulfobacteriota</taxon>
        <taxon>Desulfobacteria</taxon>
        <taxon>Desulfobacterales</taxon>
        <taxon>Desulfobacteraceae</taxon>
        <taxon>Desulfobacter</taxon>
    </lineage>
</organism>
<dbReference type="SUPFAM" id="SSF88723">
    <property type="entry name" value="PIN domain-like"/>
    <property type="match status" value="1"/>
</dbReference>
<dbReference type="AlphaFoldDB" id="A0A850TGH5"/>
<comment type="caution">
    <text evidence="1">The sequence shown here is derived from an EMBL/GenBank/DDBJ whole genome shotgun (WGS) entry which is preliminary data.</text>
</comment>
<keyword evidence="2" id="KW-1185">Reference proteome</keyword>
<evidence type="ECO:0000313" key="1">
    <source>
        <dbReference type="EMBL" id="NWH06616.1"/>
    </source>
</evidence>
<protein>
    <submittedName>
        <fullName evidence="1">PIN domain protein</fullName>
    </submittedName>
</protein>
<gene>
    <name evidence="1" type="ORF">HXW94_16760</name>
</gene>
<proteinExistence type="predicted"/>
<name>A0A850TGH5_9BACT</name>